<keyword evidence="2" id="KW-1185">Reference proteome</keyword>
<reference evidence="1" key="1">
    <citation type="submission" date="2023-01" db="EMBL/GenBank/DDBJ databases">
        <authorList>
            <person name="Van Ghelder C."/>
            <person name="Rancurel C."/>
        </authorList>
    </citation>
    <scope>NUCLEOTIDE SEQUENCE</scope>
    <source>
        <strain evidence="1">CNCM I-4278</strain>
    </source>
</reference>
<dbReference type="AlphaFoldDB" id="A0A9W4XK11"/>
<protein>
    <submittedName>
        <fullName evidence="1">Uncharacterized protein</fullName>
    </submittedName>
</protein>
<comment type="caution">
    <text evidence="1">The sequence shown here is derived from an EMBL/GenBank/DDBJ whole genome shotgun (WGS) entry which is preliminary data.</text>
</comment>
<sequence>MDGHGMPGRGAALVGACRFLTYLSSVWTAWHTIALSDCIILGAVSHLHICLVASTALDLHLHHQMSPDVPTARTVRSVACFLADPPVTACGVHPPWQMHP</sequence>
<dbReference type="EMBL" id="CAOQHR010000001">
    <property type="protein sequence ID" value="CAI6251393.1"/>
    <property type="molecule type" value="Genomic_DNA"/>
</dbReference>
<evidence type="ECO:0000313" key="1">
    <source>
        <dbReference type="EMBL" id="CAI6251393.1"/>
    </source>
</evidence>
<gene>
    <name evidence="1" type="ORF">PDIGIT_LOCUS984</name>
</gene>
<dbReference type="Proteomes" id="UP001152607">
    <property type="component" value="Unassembled WGS sequence"/>
</dbReference>
<accession>A0A9W4XK11</accession>
<name>A0A9W4XK11_9PLEO</name>
<organism evidence="1 2">
    <name type="scientific">Periconia digitata</name>
    <dbReference type="NCBI Taxonomy" id="1303443"/>
    <lineage>
        <taxon>Eukaryota</taxon>
        <taxon>Fungi</taxon>
        <taxon>Dikarya</taxon>
        <taxon>Ascomycota</taxon>
        <taxon>Pezizomycotina</taxon>
        <taxon>Dothideomycetes</taxon>
        <taxon>Pleosporomycetidae</taxon>
        <taxon>Pleosporales</taxon>
        <taxon>Massarineae</taxon>
        <taxon>Periconiaceae</taxon>
        <taxon>Periconia</taxon>
    </lineage>
</organism>
<proteinExistence type="predicted"/>
<evidence type="ECO:0000313" key="2">
    <source>
        <dbReference type="Proteomes" id="UP001152607"/>
    </source>
</evidence>